<evidence type="ECO:0000256" key="1">
    <source>
        <dbReference type="SAM" id="MobiDB-lite"/>
    </source>
</evidence>
<dbReference type="Pfam" id="PF22562">
    <property type="entry name" value="UBA_7"/>
    <property type="match status" value="1"/>
</dbReference>
<dbReference type="OrthoDB" id="336240at2759"/>
<proteinExistence type="predicted"/>
<gene>
    <name evidence="3" type="primary">Contig1645.g1789</name>
    <name evidence="3" type="ORF">STYLEM_19261</name>
</gene>
<organism evidence="3 4">
    <name type="scientific">Stylonychia lemnae</name>
    <name type="common">Ciliate</name>
    <dbReference type="NCBI Taxonomy" id="5949"/>
    <lineage>
        <taxon>Eukaryota</taxon>
        <taxon>Sar</taxon>
        <taxon>Alveolata</taxon>
        <taxon>Ciliophora</taxon>
        <taxon>Intramacronucleata</taxon>
        <taxon>Spirotrichea</taxon>
        <taxon>Stichotrichia</taxon>
        <taxon>Sporadotrichida</taxon>
        <taxon>Oxytrichidae</taxon>
        <taxon>Stylonychinae</taxon>
        <taxon>Stylonychia</taxon>
    </lineage>
</organism>
<dbReference type="InParanoid" id="A0A078B7D1"/>
<name>A0A078B7D1_STYLE</name>
<dbReference type="PROSITE" id="PS50030">
    <property type="entry name" value="UBA"/>
    <property type="match status" value="2"/>
</dbReference>
<evidence type="ECO:0000313" key="3">
    <source>
        <dbReference type="EMBL" id="CDW90121.1"/>
    </source>
</evidence>
<keyword evidence="4" id="KW-1185">Reference proteome</keyword>
<feature type="region of interest" description="Disordered" evidence="1">
    <location>
        <begin position="275"/>
        <end position="304"/>
    </location>
</feature>
<sequence length="435" mass="50311">MPISHNIHNRDSEDDYTLIFIVSKDQTLESLLQKVDQDLDGISNNTKVLIHNKLIDSDVHMKSSLTQLGIQDQSHITLLNHNTSNGISCNIFESLKIKIGKMNKLKNLQTRSYTSKDNENQDEKITPELIGMMTDADKPLMPHGYFLKERLNNLINMLENELIQTAALDLRVQQEQMFVRRNQFGQLLEAFAGVSNVSQMRTPPRLQRERLFSEDHQQFNQSSLLNQISTEANQEKVIILKEMGFNEDQAKSALIRFRNNLDQAMNYLLSGEDAEMNSNSTQSSVQISQDNNSGIQPQQQLQQTQSQLNEDYVSQLMDMGFGRQEVISALRLSRNDYELACDYLLNSESRYEEPNFSVNYPSQEQIMQQSRQFNLDQQANQQQNQENLQAQESININNQVMILDQQHDYSQEYDQVVDDEEIPEQTEAFNTQNYH</sequence>
<protein>
    <submittedName>
        <fullName evidence="3">Ubiquitin-associated domain-containing protein 1-like</fullName>
    </submittedName>
</protein>
<dbReference type="Proteomes" id="UP000039865">
    <property type="component" value="Unassembled WGS sequence"/>
</dbReference>
<evidence type="ECO:0000313" key="4">
    <source>
        <dbReference type="Proteomes" id="UP000039865"/>
    </source>
</evidence>
<reference evidence="3 4" key="1">
    <citation type="submission" date="2014-06" db="EMBL/GenBank/DDBJ databases">
        <authorList>
            <person name="Swart Estienne"/>
        </authorList>
    </citation>
    <scope>NUCLEOTIDE SEQUENCE [LARGE SCALE GENOMIC DNA]</scope>
    <source>
        <strain evidence="3 4">130c</strain>
    </source>
</reference>
<dbReference type="EMBL" id="CCKQ01018181">
    <property type="protein sequence ID" value="CDW90121.1"/>
    <property type="molecule type" value="Genomic_DNA"/>
</dbReference>
<feature type="compositionally biased region" description="Polar residues" evidence="1">
    <location>
        <begin position="276"/>
        <end position="295"/>
    </location>
</feature>
<dbReference type="SUPFAM" id="SSF46934">
    <property type="entry name" value="UBA-like"/>
    <property type="match status" value="2"/>
</dbReference>
<dbReference type="InterPro" id="IPR009060">
    <property type="entry name" value="UBA-like_sf"/>
</dbReference>
<dbReference type="Gene3D" id="1.10.8.10">
    <property type="entry name" value="DNA helicase RuvA subunit, C-terminal domain"/>
    <property type="match status" value="2"/>
</dbReference>
<dbReference type="PANTHER" id="PTHR46738">
    <property type="entry name" value="UBIQUITIN-ASSOCIATED DOMAIN-CONTAINING PROTEIN 1"/>
    <property type="match status" value="1"/>
</dbReference>
<dbReference type="FunFam" id="1.10.8.10:FF:000003">
    <property type="entry name" value="UV excision repair protein RAD23 homolog"/>
    <property type="match status" value="1"/>
</dbReference>
<dbReference type="SMART" id="SM00165">
    <property type="entry name" value="UBA"/>
    <property type="match status" value="2"/>
</dbReference>
<evidence type="ECO:0000259" key="2">
    <source>
        <dbReference type="PROSITE" id="PS50030"/>
    </source>
</evidence>
<dbReference type="InterPro" id="IPR052476">
    <property type="entry name" value="UBAC1"/>
</dbReference>
<accession>A0A078B7D1</accession>
<feature type="domain" description="UBA" evidence="2">
    <location>
        <begin position="231"/>
        <end position="271"/>
    </location>
</feature>
<dbReference type="Pfam" id="PF00627">
    <property type="entry name" value="UBA"/>
    <property type="match status" value="1"/>
</dbReference>
<dbReference type="AlphaFoldDB" id="A0A078B7D1"/>
<dbReference type="InterPro" id="IPR015940">
    <property type="entry name" value="UBA"/>
</dbReference>
<dbReference type="PANTHER" id="PTHR46738:SF1">
    <property type="entry name" value="UBIQUITIN-ASSOCIATED DOMAIN-CONTAINING PROTEIN 1"/>
    <property type="match status" value="1"/>
</dbReference>
<feature type="domain" description="UBA" evidence="2">
    <location>
        <begin position="307"/>
        <end position="347"/>
    </location>
</feature>
<dbReference type="GO" id="GO:0000151">
    <property type="term" value="C:ubiquitin ligase complex"/>
    <property type="evidence" value="ECO:0007669"/>
    <property type="project" value="TreeGrafter"/>
</dbReference>